<evidence type="ECO:0000313" key="6">
    <source>
        <dbReference type="EMBL" id="MBL3609010.1"/>
    </source>
</evidence>
<dbReference type="SUPFAM" id="SSF47413">
    <property type="entry name" value="lambda repressor-like DNA-binding domains"/>
    <property type="match status" value="1"/>
</dbReference>
<evidence type="ECO:0000256" key="4">
    <source>
        <dbReference type="ARBA" id="ARBA00023163"/>
    </source>
</evidence>
<dbReference type="InterPro" id="IPR010982">
    <property type="entry name" value="Lambda_DNA-bd_dom_sf"/>
</dbReference>
<evidence type="ECO:0000256" key="3">
    <source>
        <dbReference type="ARBA" id="ARBA00023125"/>
    </source>
</evidence>
<keyword evidence="4" id="KW-0804">Transcription</keyword>
<evidence type="ECO:0000259" key="5">
    <source>
        <dbReference type="Pfam" id="PF13693"/>
    </source>
</evidence>
<comment type="caution">
    <text evidence="6">The sequence shown here is derived from an EMBL/GenBank/DDBJ whole genome shotgun (WGS) entry which is preliminary data.</text>
</comment>
<feature type="domain" description="Ner winged helix-turn-helix DNA-binding" evidence="5">
    <location>
        <begin position="13"/>
        <end position="71"/>
    </location>
</feature>
<name>A0ABS1RSG2_RHOSU</name>
<proteinExistence type="inferred from homology"/>
<gene>
    <name evidence="6" type="ORF">JMM60_09380</name>
</gene>
<evidence type="ECO:0000256" key="2">
    <source>
        <dbReference type="ARBA" id="ARBA00023015"/>
    </source>
</evidence>
<reference evidence="6 7" key="1">
    <citation type="submission" date="2021-01" db="EMBL/GenBank/DDBJ databases">
        <title>Draft genomes of Rhodovulum sulfidophilum.</title>
        <authorList>
            <person name="Guzman M.S."/>
        </authorList>
    </citation>
    <scope>NUCLEOTIDE SEQUENCE [LARGE SCALE GENOMIC DNA]</scope>
    <source>
        <strain evidence="6 7">AB35</strain>
    </source>
</reference>
<dbReference type="RefSeq" id="WP_202248881.1">
    <property type="nucleotide sequence ID" value="NZ_JAESJJ010000010.1"/>
</dbReference>
<accession>A0ABS1RSG2</accession>
<sequence>MRTPAKADLDAHERLKAELRIRGTSLAQISRELGVSDSALTLVGKRMCRSQRIEEALALAVGKAPEDLFPASREGDATMT</sequence>
<keyword evidence="3" id="KW-0238">DNA-binding</keyword>
<dbReference type="Proteomes" id="UP000604473">
    <property type="component" value="Unassembled WGS sequence"/>
</dbReference>
<dbReference type="Gene3D" id="1.10.260.40">
    <property type="entry name" value="lambda repressor-like DNA-binding domains"/>
    <property type="match status" value="1"/>
</dbReference>
<organism evidence="6 7">
    <name type="scientific">Rhodovulum sulfidophilum</name>
    <name type="common">Rhodobacter sulfidophilus</name>
    <dbReference type="NCBI Taxonomy" id="35806"/>
    <lineage>
        <taxon>Bacteria</taxon>
        <taxon>Pseudomonadati</taxon>
        <taxon>Pseudomonadota</taxon>
        <taxon>Alphaproteobacteria</taxon>
        <taxon>Rhodobacterales</taxon>
        <taxon>Paracoccaceae</taxon>
        <taxon>Rhodovulum</taxon>
    </lineage>
</organism>
<protein>
    <submittedName>
        <fullName evidence="6">Helix-turn-helix domain-containing protein</fullName>
    </submittedName>
</protein>
<keyword evidence="2" id="KW-0805">Transcription regulation</keyword>
<keyword evidence="7" id="KW-1185">Reference proteome</keyword>
<dbReference type="Pfam" id="PF13693">
    <property type="entry name" value="HTH_35"/>
    <property type="match status" value="1"/>
</dbReference>
<evidence type="ECO:0000256" key="1">
    <source>
        <dbReference type="ARBA" id="ARBA00006157"/>
    </source>
</evidence>
<dbReference type="EMBL" id="JAESJJ010000010">
    <property type="protein sequence ID" value="MBL3609010.1"/>
    <property type="molecule type" value="Genomic_DNA"/>
</dbReference>
<evidence type="ECO:0000313" key="7">
    <source>
        <dbReference type="Proteomes" id="UP000604473"/>
    </source>
</evidence>
<dbReference type="InterPro" id="IPR038722">
    <property type="entry name" value="Ner_HTH_dom"/>
</dbReference>
<comment type="similarity">
    <text evidence="1">Belongs to the ner transcriptional regulatory family.</text>
</comment>